<comment type="catalytic activity">
    <reaction evidence="1 6 10">
        <text>(2R)-2-phosphoglycerate = (2R)-3-phosphoglycerate</text>
        <dbReference type="Rhea" id="RHEA:15901"/>
        <dbReference type="ChEBI" id="CHEBI:58272"/>
        <dbReference type="ChEBI" id="CHEBI:58289"/>
        <dbReference type="EC" id="5.4.2.11"/>
    </reaction>
</comment>
<feature type="binding site" evidence="6 8">
    <location>
        <begin position="86"/>
        <end position="89"/>
    </location>
    <ligand>
        <name>substrate</name>
    </ligand>
</feature>
<dbReference type="InterPro" id="IPR029033">
    <property type="entry name" value="His_PPase_superfam"/>
</dbReference>
<evidence type="ECO:0000256" key="5">
    <source>
        <dbReference type="ARBA" id="ARBA00023235"/>
    </source>
</evidence>
<evidence type="ECO:0000256" key="7">
    <source>
        <dbReference type="PIRSR" id="PIRSR613078-1"/>
    </source>
</evidence>
<keyword evidence="5 6" id="KW-0413">Isomerase</keyword>
<keyword evidence="3 6" id="KW-0312">Gluconeogenesis</keyword>
<dbReference type="NCBIfam" id="NF010713">
    <property type="entry name" value="PRK14115.1"/>
    <property type="match status" value="1"/>
</dbReference>
<accession>A0A8J3XTC3</accession>
<feature type="active site" description="Proton donor/acceptor" evidence="6 7">
    <location>
        <position position="86"/>
    </location>
</feature>
<proteinExistence type="inferred from homology"/>
<dbReference type="PANTHER" id="PTHR11931">
    <property type="entry name" value="PHOSPHOGLYCERATE MUTASE"/>
    <property type="match status" value="1"/>
</dbReference>
<comment type="similarity">
    <text evidence="2 6">Belongs to the phosphoglycerate mutase family. BPG-dependent PGAM subfamily.</text>
</comment>
<dbReference type="GO" id="GO:0006094">
    <property type="term" value="P:gluconeogenesis"/>
    <property type="evidence" value="ECO:0007669"/>
    <property type="project" value="UniProtKB-UniRule"/>
</dbReference>
<feature type="site" description="Transition state stabilizer" evidence="6 9">
    <location>
        <position position="181"/>
    </location>
</feature>
<dbReference type="EC" id="5.4.2.11" evidence="6 10"/>
<dbReference type="Gene3D" id="3.40.50.1240">
    <property type="entry name" value="Phosphoglycerate mutase-like"/>
    <property type="match status" value="1"/>
</dbReference>
<dbReference type="HAMAP" id="MF_01039">
    <property type="entry name" value="PGAM_GpmA"/>
    <property type="match status" value="1"/>
</dbReference>
<dbReference type="NCBIfam" id="TIGR01258">
    <property type="entry name" value="pgm_1"/>
    <property type="match status" value="1"/>
</dbReference>
<dbReference type="UniPathway" id="UPA00109">
    <property type="reaction ID" value="UER00186"/>
</dbReference>
<dbReference type="SUPFAM" id="SSF53254">
    <property type="entry name" value="Phosphoglycerate mutase-like"/>
    <property type="match status" value="1"/>
</dbReference>
<sequence length="292" mass="33503">MRLVLLRHGESEWNSKNLFTGWVDVDLTPLGEEQARQGGLLLREAGLLPTVVHTSLLTRAVRTGNLALEAAGRVWIPAGRHWRLNERHYGALQGKEKREILQKYGEERFRLWRRSYDVPPPPADPDDEWQVVSDPRYAALPRDLMPRAESLADVIARLLPYWHDAIAPDLRAGHTVLVVAHSNSLRALVAHLDRLDREEVMALNIPTGIPLRYDLDEDLKPVQRGGHYLDPEAASPWAPRRWRTRGVRDRRSPTTLVDTRHLLELWSYQITKPDCDSAETRRTHVRPPRKGC</sequence>
<dbReference type="InterPro" id="IPR001345">
    <property type="entry name" value="PG/BPGM_mutase_AS"/>
</dbReference>
<reference evidence="11" key="1">
    <citation type="submission" date="2021-01" db="EMBL/GenBank/DDBJ databases">
        <title>Whole genome shotgun sequence of Planotetraspora thailandica NBRC 104271.</title>
        <authorList>
            <person name="Komaki H."/>
            <person name="Tamura T."/>
        </authorList>
    </citation>
    <scope>NUCLEOTIDE SEQUENCE</scope>
    <source>
        <strain evidence="11">NBRC 104271</strain>
    </source>
</reference>
<comment type="function">
    <text evidence="6 10">Catalyzes the interconversion of 2-phosphoglycerate and 3-phosphoglycerate.</text>
</comment>
<comment type="caution">
    <text evidence="6">Lacks conserved residue(s) required for the propagation of feature annotation.</text>
</comment>
<evidence type="ECO:0000313" key="12">
    <source>
        <dbReference type="Proteomes" id="UP000605992"/>
    </source>
</evidence>
<evidence type="ECO:0000256" key="4">
    <source>
        <dbReference type="ARBA" id="ARBA00023152"/>
    </source>
</evidence>
<feature type="active site" description="Tele-phosphohistidine intermediate" evidence="6 7">
    <location>
        <position position="8"/>
    </location>
</feature>
<feature type="binding site" evidence="6 8">
    <location>
        <begin position="7"/>
        <end position="14"/>
    </location>
    <ligand>
        <name>substrate</name>
    </ligand>
</feature>
<dbReference type="GO" id="GO:0004619">
    <property type="term" value="F:phosphoglycerate mutase activity"/>
    <property type="evidence" value="ECO:0007669"/>
    <property type="project" value="UniProtKB-UniRule"/>
</dbReference>
<feature type="binding site" evidence="6 8">
    <location>
        <begin position="20"/>
        <end position="21"/>
    </location>
    <ligand>
        <name>substrate</name>
    </ligand>
</feature>
<keyword evidence="4 6" id="KW-0324">Glycolysis</keyword>
<dbReference type="InterPro" id="IPR005952">
    <property type="entry name" value="Phosphogly_mut1"/>
</dbReference>
<dbReference type="AlphaFoldDB" id="A0A8J3XTC3"/>
<organism evidence="11 12">
    <name type="scientific">Planotetraspora thailandica</name>
    <dbReference type="NCBI Taxonomy" id="487172"/>
    <lineage>
        <taxon>Bacteria</taxon>
        <taxon>Bacillati</taxon>
        <taxon>Actinomycetota</taxon>
        <taxon>Actinomycetes</taxon>
        <taxon>Streptosporangiales</taxon>
        <taxon>Streptosporangiaceae</taxon>
        <taxon>Planotetraspora</taxon>
    </lineage>
</organism>
<evidence type="ECO:0000256" key="1">
    <source>
        <dbReference type="ARBA" id="ARBA00000380"/>
    </source>
</evidence>
<dbReference type="NCBIfam" id="NF010718">
    <property type="entry name" value="PRK14120.1"/>
    <property type="match status" value="1"/>
</dbReference>
<feature type="binding site" evidence="6 8">
    <location>
        <position position="59"/>
    </location>
    <ligand>
        <name>substrate</name>
    </ligand>
</feature>
<dbReference type="Pfam" id="PF00300">
    <property type="entry name" value="His_Phos_1"/>
    <property type="match status" value="1"/>
</dbReference>
<comment type="pathway">
    <text evidence="6 10">Carbohydrate degradation; glycolysis; pyruvate from D-glyceraldehyde 3-phosphate: step 3/5.</text>
</comment>
<feature type="binding site" evidence="6 8">
    <location>
        <begin position="113"/>
        <end position="114"/>
    </location>
    <ligand>
        <name>substrate</name>
    </ligand>
</feature>
<dbReference type="SMART" id="SM00855">
    <property type="entry name" value="PGAM"/>
    <property type="match status" value="1"/>
</dbReference>
<gene>
    <name evidence="11" type="primary">gpm_1</name>
    <name evidence="6" type="synonym">gpmA</name>
    <name evidence="11" type="ORF">Pth03_03840</name>
</gene>
<dbReference type="FunFam" id="3.40.50.1240:FF:000003">
    <property type="entry name" value="2,3-bisphosphoglycerate-dependent phosphoglycerate mutase"/>
    <property type="match status" value="1"/>
</dbReference>
<evidence type="ECO:0000313" key="11">
    <source>
        <dbReference type="EMBL" id="GII51995.1"/>
    </source>
</evidence>
<dbReference type="EMBL" id="BOOR01000004">
    <property type="protein sequence ID" value="GII51995.1"/>
    <property type="molecule type" value="Genomic_DNA"/>
</dbReference>
<evidence type="ECO:0000256" key="2">
    <source>
        <dbReference type="ARBA" id="ARBA00006717"/>
    </source>
</evidence>
<name>A0A8J3XTC3_9ACTN</name>
<evidence type="ECO:0000256" key="6">
    <source>
        <dbReference type="HAMAP-Rule" id="MF_01039"/>
    </source>
</evidence>
<dbReference type="CDD" id="cd07067">
    <property type="entry name" value="HP_PGM_like"/>
    <property type="match status" value="1"/>
</dbReference>
<evidence type="ECO:0000256" key="3">
    <source>
        <dbReference type="ARBA" id="ARBA00022432"/>
    </source>
</evidence>
<dbReference type="GO" id="GO:0006096">
    <property type="term" value="P:glycolytic process"/>
    <property type="evidence" value="ECO:0007669"/>
    <property type="project" value="UniProtKB-UniRule"/>
</dbReference>
<feature type="binding site" evidence="6 8">
    <location>
        <position position="97"/>
    </location>
    <ligand>
        <name>substrate</name>
    </ligand>
</feature>
<evidence type="ECO:0000256" key="10">
    <source>
        <dbReference type="RuleBase" id="RU004512"/>
    </source>
</evidence>
<protein>
    <recommendedName>
        <fullName evidence="6 10">2,3-bisphosphoglycerate-dependent phosphoglycerate mutase</fullName>
        <shortName evidence="6">BPG-dependent PGAM</shortName>
        <shortName evidence="6">PGAM</shortName>
        <shortName evidence="6">Phosphoglyceromutase</shortName>
        <shortName evidence="6">dPGM</shortName>
        <ecNumber evidence="6 10">5.4.2.11</ecNumber>
    </recommendedName>
</protein>
<comment type="caution">
    <text evidence="11">The sequence shown here is derived from an EMBL/GenBank/DDBJ whole genome shotgun (WGS) entry which is preliminary data.</text>
</comment>
<evidence type="ECO:0000256" key="8">
    <source>
        <dbReference type="PIRSR" id="PIRSR613078-2"/>
    </source>
</evidence>
<evidence type="ECO:0000256" key="9">
    <source>
        <dbReference type="PIRSR" id="PIRSR613078-3"/>
    </source>
</evidence>
<dbReference type="InterPro" id="IPR013078">
    <property type="entry name" value="His_Pase_superF_clade-1"/>
</dbReference>
<dbReference type="Proteomes" id="UP000605992">
    <property type="component" value="Unassembled WGS sequence"/>
</dbReference>
<keyword evidence="12" id="KW-1185">Reference proteome</keyword>
<dbReference type="PROSITE" id="PS00175">
    <property type="entry name" value="PG_MUTASE"/>
    <property type="match status" value="1"/>
</dbReference>